<keyword evidence="2" id="KW-1185">Reference proteome</keyword>
<dbReference type="GO" id="GO:0030544">
    <property type="term" value="F:Hsp70 protein binding"/>
    <property type="evidence" value="ECO:0007669"/>
    <property type="project" value="TreeGrafter"/>
</dbReference>
<feature type="non-terminal residue" evidence="1">
    <location>
        <position position="251"/>
    </location>
</feature>
<evidence type="ECO:0000313" key="2">
    <source>
        <dbReference type="Proteomes" id="UP000526602"/>
    </source>
</evidence>
<accession>A0A7K8GBA9</accession>
<gene>
    <name evidence="1" type="primary">Pacrg</name>
    <name evidence="1" type="ORF">ORTSPA_R14780</name>
</gene>
<dbReference type="PANTHER" id="PTHR21207">
    <property type="entry name" value="PARKIN COREGULATED GENE PROTEIN PARK2 COREGULATED"/>
    <property type="match status" value="1"/>
</dbReference>
<comment type="caution">
    <text evidence="1">The sequence shown here is derived from an EMBL/GenBank/DDBJ whole genome shotgun (WGS) entry which is preliminary data.</text>
</comment>
<dbReference type="InterPro" id="IPR019399">
    <property type="entry name" value="Parkin_co-regulated_protein"/>
</dbReference>
<sequence>EGFTIRAMMKNSVVRGPPPAGSVKQRPAKRTAFRKFYDRGDFPIAVQHDSIGNKIAWKVEIENLDYHYFLPLFFDGLCETEFPYEFFARQGCHDLLEHGGNKILPVVPQLIIPIKNALNLRNQPILCTTLKVIQHLVVSAEMVGEALVPYYRQILPVLSIFKHMNGSTSSHSQQRPEVCAAVPASTETPRRKQNVKFIVEVNLGDGIEYSQQKRENIGVLIQETLELFERYGGEHAYINIKYMIPTYASCI</sequence>
<dbReference type="AlphaFoldDB" id="A0A7K8GBA9"/>
<dbReference type="GO" id="GO:0051879">
    <property type="term" value="F:Hsp90 protein binding"/>
    <property type="evidence" value="ECO:0007669"/>
    <property type="project" value="TreeGrafter"/>
</dbReference>
<dbReference type="GO" id="GO:0005829">
    <property type="term" value="C:cytosol"/>
    <property type="evidence" value="ECO:0007669"/>
    <property type="project" value="TreeGrafter"/>
</dbReference>
<name>A0A7K8GBA9_ORTSP</name>
<dbReference type="GO" id="GO:0043005">
    <property type="term" value="C:neuron projection"/>
    <property type="evidence" value="ECO:0007669"/>
    <property type="project" value="TreeGrafter"/>
</dbReference>
<dbReference type="Proteomes" id="UP000526602">
    <property type="component" value="Unassembled WGS sequence"/>
</dbReference>
<reference evidence="1 2" key="1">
    <citation type="submission" date="2019-09" db="EMBL/GenBank/DDBJ databases">
        <title>Bird 10,000 Genomes (B10K) Project - Family phase.</title>
        <authorList>
            <person name="Zhang G."/>
        </authorList>
    </citation>
    <scope>NUCLEOTIDE SEQUENCE [LARGE SCALE GENOMIC DNA]</scope>
    <source>
        <strain evidence="1">B10K-DU-029-32</strain>
        <tissue evidence="1">Liver or heart</tissue>
    </source>
</reference>
<protein>
    <submittedName>
        <fullName evidence="1">PACRG protein</fullName>
    </submittedName>
</protein>
<organism evidence="1 2">
    <name type="scientific">Orthonyx spaldingii</name>
    <name type="common">Chowchilla</name>
    <dbReference type="NCBI Taxonomy" id="38397"/>
    <lineage>
        <taxon>Eukaryota</taxon>
        <taxon>Metazoa</taxon>
        <taxon>Chordata</taxon>
        <taxon>Craniata</taxon>
        <taxon>Vertebrata</taxon>
        <taxon>Euteleostomi</taxon>
        <taxon>Archelosauria</taxon>
        <taxon>Archosauria</taxon>
        <taxon>Dinosauria</taxon>
        <taxon>Saurischia</taxon>
        <taxon>Theropoda</taxon>
        <taxon>Coelurosauria</taxon>
        <taxon>Aves</taxon>
        <taxon>Neognathae</taxon>
        <taxon>Neoaves</taxon>
        <taxon>Telluraves</taxon>
        <taxon>Australaves</taxon>
        <taxon>Passeriformes</taxon>
        <taxon>Corvoidea</taxon>
        <taxon>Orthonychidae</taxon>
        <taxon>Orthonyx</taxon>
    </lineage>
</organism>
<feature type="non-terminal residue" evidence="1">
    <location>
        <position position="1"/>
    </location>
</feature>
<proteinExistence type="predicted"/>
<dbReference type="Pfam" id="PF10274">
    <property type="entry name" value="ParcG"/>
    <property type="match status" value="2"/>
</dbReference>
<dbReference type="EMBL" id="VZTJ01001769">
    <property type="protein sequence ID" value="NXC01634.1"/>
    <property type="molecule type" value="Genomic_DNA"/>
</dbReference>
<evidence type="ECO:0000313" key="1">
    <source>
        <dbReference type="EMBL" id="NXC01634.1"/>
    </source>
</evidence>
<dbReference type="GO" id="GO:0031982">
    <property type="term" value="C:vesicle"/>
    <property type="evidence" value="ECO:0007669"/>
    <property type="project" value="TreeGrafter"/>
</dbReference>
<dbReference type="PANTHER" id="PTHR21207:SF2">
    <property type="entry name" value="PARKIN COREGULATED GENE PROTEIN"/>
    <property type="match status" value="1"/>
</dbReference>